<feature type="transmembrane region" description="Helical" evidence="1">
    <location>
        <begin position="284"/>
        <end position="301"/>
    </location>
</feature>
<keyword evidence="3" id="KW-1185">Reference proteome</keyword>
<dbReference type="Proteomes" id="UP000660745">
    <property type="component" value="Unassembled WGS sequence"/>
</dbReference>
<feature type="transmembrane region" description="Helical" evidence="1">
    <location>
        <begin position="308"/>
        <end position="328"/>
    </location>
</feature>
<feature type="transmembrane region" description="Helical" evidence="1">
    <location>
        <begin position="334"/>
        <end position="352"/>
    </location>
</feature>
<feature type="transmembrane region" description="Helical" evidence="1">
    <location>
        <begin position="127"/>
        <end position="144"/>
    </location>
</feature>
<dbReference type="EMBL" id="BMNK01000003">
    <property type="protein sequence ID" value="GGP05328.1"/>
    <property type="molecule type" value="Genomic_DNA"/>
</dbReference>
<feature type="transmembrane region" description="Helical" evidence="1">
    <location>
        <begin position="103"/>
        <end position="121"/>
    </location>
</feature>
<reference evidence="2" key="1">
    <citation type="journal article" date="2014" name="Int. J. Syst. Evol. Microbiol.">
        <title>Complete genome sequence of Corynebacterium casei LMG S-19264T (=DSM 44701T), isolated from a smear-ripened cheese.</title>
        <authorList>
            <consortium name="US DOE Joint Genome Institute (JGI-PGF)"/>
            <person name="Walter F."/>
            <person name="Albersmeier A."/>
            <person name="Kalinowski J."/>
            <person name="Ruckert C."/>
        </authorList>
    </citation>
    <scope>NUCLEOTIDE SEQUENCE</scope>
    <source>
        <strain evidence="2">CGMCC 4.7430</strain>
    </source>
</reference>
<organism evidence="2 3">
    <name type="scientific">Nonomuraea glycinis</name>
    <dbReference type="NCBI Taxonomy" id="2047744"/>
    <lineage>
        <taxon>Bacteria</taxon>
        <taxon>Bacillati</taxon>
        <taxon>Actinomycetota</taxon>
        <taxon>Actinomycetes</taxon>
        <taxon>Streptosporangiales</taxon>
        <taxon>Streptosporangiaceae</taxon>
        <taxon>Nonomuraea</taxon>
    </lineage>
</organism>
<accession>A0A918A591</accession>
<protein>
    <submittedName>
        <fullName evidence="2">Uncharacterized protein</fullName>
    </submittedName>
</protein>
<evidence type="ECO:0000256" key="1">
    <source>
        <dbReference type="SAM" id="Phobius"/>
    </source>
</evidence>
<name>A0A918A591_9ACTN</name>
<keyword evidence="1" id="KW-0812">Transmembrane</keyword>
<evidence type="ECO:0000313" key="2">
    <source>
        <dbReference type="EMBL" id="GGP05328.1"/>
    </source>
</evidence>
<sequence>MRADPWRALLMLVAACYGLVQLVAVGPGMGLGWDETVYVSQVDPRVPAAEFIAPRARGITLIVAPVTMVTSSTDVLRVYLCLLSALALYGSFGTWLRLRSGAVVPLAALLFGSLWLTLFYGNEVMPNLWVALGAVAAVGFFLRCTRPDGGRADVVPPDGGRGGAAGPDGGRGALVGLAVCVAAVALLRPPDSLWLVLPLALALAWPGRRRLSVLLALVAGLVVGWADWIVEAYVRFGGLLARWHAAGAANETGLHFSLPDHAQALNGPLLCRPPGDCGPAEPSWVLWWSAIPVLVLLGLYASRRADSLLPAVVAGSLAAPYIFLVGYAAPRFLLPTYALLAFPIAHGAVGLLGRTRGRAPRWAVACLVTAGFLAHLTLQAGTLGAIVAPRLAKREGDALVARALEGLGVRPPCLVYGEQAVKIAYRMGCAGHTVLTWPGQSDLPAPVRDAAAAGQQVVAVDRGRPVPAPFLLTWERRHLPDVRPGQWSAYVPR</sequence>
<comment type="caution">
    <text evidence="2">The sequence shown here is derived from an EMBL/GenBank/DDBJ whole genome shotgun (WGS) entry which is preliminary data.</text>
</comment>
<feature type="transmembrane region" description="Helical" evidence="1">
    <location>
        <begin position="364"/>
        <end position="388"/>
    </location>
</feature>
<reference evidence="2" key="2">
    <citation type="submission" date="2020-09" db="EMBL/GenBank/DDBJ databases">
        <authorList>
            <person name="Sun Q."/>
            <person name="Zhou Y."/>
        </authorList>
    </citation>
    <scope>NUCLEOTIDE SEQUENCE</scope>
    <source>
        <strain evidence="2">CGMCC 4.7430</strain>
    </source>
</reference>
<feature type="transmembrane region" description="Helical" evidence="1">
    <location>
        <begin position="76"/>
        <end position="96"/>
    </location>
</feature>
<feature type="transmembrane region" description="Helical" evidence="1">
    <location>
        <begin position="211"/>
        <end position="230"/>
    </location>
</feature>
<dbReference type="AlphaFoldDB" id="A0A918A591"/>
<keyword evidence="1" id="KW-0472">Membrane</keyword>
<keyword evidence="1" id="KW-1133">Transmembrane helix</keyword>
<proteinExistence type="predicted"/>
<evidence type="ECO:0000313" key="3">
    <source>
        <dbReference type="Proteomes" id="UP000660745"/>
    </source>
</evidence>
<gene>
    <name evidence="2" type="ORF">GCM10012278_24420</name>
</gene>